<dbReference type="GO" id="GO:0003700">
    <property type="term" value="F:DNA-binding transcription factor activity"/>
    <property type="evidence" value="ECO:0007669"/>
    <property type="project" value="InterPro"/>
</dbReference>
<dbReference type="InterPro" id="IPR011745">
    <property type="entry name" value="RNA_pol_sigma70_MYXXA"/>
</dbReference>
<accession>A0A2S9XU38</accession>
<organism evidence="1 2">
    <name type="scientific">Enhygromyxa salina</name>
    <dbReference type="NCBI Taxonomy" id="215803"/>
    <lineage>
        <taxon>Bacteria</taxon>
        <taxon>Pseudomonadati</taxon>
        <taxon>Myxococcota</taxon>
        <taxon>Polyangia</taxon>
        <taxon>Nannocystales</taxon>
        <taxon>Nannocystaceae</taxon>
        <taxon>Enhygromyxa</taxon>
    </lineage>
</organism>
<dbReference type="EMBL" id="PVNL01000135">
    <property type="protein sequence ID" value="PRP96231.1"/>
    <property type="molecule type" value="Genomic_DNA"/>
</dbReference>
<evidence type="ECO:0000313" key="2">
    <source>
        <dbReference type="Proteomes" id="UP000238823"/>
    </source>
</evidence>
<dbReference type="InterPro" id="IPR013324">
    <property type="entry name" value="RNA_pol_sigma_r3/r4-like"/>
</dbReference>
<evidence type="ECO:0000313" key="1">
    <source>
        <dbReference type="EMBL" id="PRP96231.1"/>
    </source>
</evidence>
<protein>
    <recommendedName>
        <fullName evidence="3">DNA-binding regulatory protein</fullName>
    </recommendedName>
</protein>
<dbReference type="SUPFAM" id="SSF88946">
    <property type="entry name" value="Sigma2 domain of RNA polymerase sigma factors"/>
    <property type="match status" value="1"/>
</dbReference>
<comment type="caution">
    <text evidence="1">The sequence shown here is derived from an EMBL/GenBank/DDBJ whole genome shotgun (WGS) entry which is preliminary data.</text>
</comment>
<dbReference type="Proteomes" id="UP000238823">
    <property type="component" value="Unassembled WGS sequence"/>
</dbReference>
<dbReference type="GO" id="GO:0006352">
    <property type="term" value="P:DNA-templated transcription initiation"/>
    <property type="evidence" value="ECO:0007669"/>
    <property type="project" value="InterPro"/>
</dbReference>
<proteinExistence type="predicted"/>
<evidence type="ECO:0008006" key="3">
    <source>
        <dbReference type="Google" id="ProtNLM"/>
    </source>
</evidence>
<name>A0A2S9XU38_9BACT</name>
<dbReference type="InterPro" id="IPR013325">
    <property type="entry name" value="RNA_pol_sigma_r2"/>
</dbReference>
<sequence length="305" mass="33013">MRAPLRELLVSALEPSARAGELAAAPALDEHLARIVAALEADVAFDPSPDLALLAATLATVVEQAETLESALASLARLAVADLYLAAACARGDRKALRWFERSCGPELDRVIARSPGLGLNADEFRQLVLLRLVVAEPERRAKILSYRGQGSLKAWVRVTAARMVIDLSRRPSKLDNAGPALLDQIGDGDDLELDYLRGAYGPQLQAAFTAAVAALSARQRNLLRQRYLHQVSADALAKLYAVHRSTIFVWLEQARLTLLGAVREALAARVPGHELDSVVGALGSRLDLSVRRLLDSRLELELEG</sequence>
<dbReference type="NCBIfam" id="TIGR03001">
    <property type="entry name" value="Sig-70_gmx1"/>
    <property type="match status" value="1"/>
</dbReference>
<dbReference type="Gene3D" id="1.10.1740.10">
    <property type="match status" value="1"/>
</dbReference>
<dbReference type="RefSeq" id="WP_106093841.1">
    <property type="nucleotide sequence ID" value="NZ_PVNL01000135.1"/>
</dbReference>
<reference evidence="1 2" key="1">
    <citation type="submission" date="2018-03" db="EMBL/GenBank/DDBJ databases">
        <title>Draft Genome Sequences of the Obligatory Marine Myxobacteria Enhygromyxa salina SWB007.</title>
        <authorList>
            <person name="Poehlein A."/>
            <person name="Moghaddam J.A."/>
            <person name="Harms H."/>
            <person name="Alanjari M."/>
            <person name="Koenig G.M."/>
            <person name="Daniel R."/>
            <person name="Schaeberle T.F."/>
        </authorList>
    </citation>
    <scope>NUCLEOTIDE SEQUENCE [LARGE SCALE GENOMIC DNA]</scope>
    <source>
        <strain evidence="1 2">SWB007</strain>
    </source>
</reference>
<dbReference type="SUPFAM" id="SSF88659">
    <property type="entry name" value="Sigma3 and sigma4 domains of RNA polymerase sigma factors"/>
    <property type="match status" value="1"/>
</dbReference>
<gene>
    <name evidence="1" type="ORF">ENSA7_70450</name>
</gene>
<dbReference type="AlphaFoldDB" id="A0A2S9XU38"/>